<evidence type="ECO:0000313" key="1">
    <source>
        <dbReference type="EMBL" id="KAJ7991099.1"/>
    </source>
</evidence>
<proteinExistence type="predicted"/>
<gene>
    <name evidence="1" type="ORF">DPEC_G00293740</name>
</gene>
<dbReference type="EMBL" id="CM055754">
    <property type="protein sequence ID" value="KAJ7991099.1"/>
    <property type="molecule type" value="Genomic_DNA"/>
</dbReference>
<accession>A0ACC2FIB0</accession>
<reference evidence="1" key="1">
    <citation type="submission" date="2021-05" db="EMBL/GenBank/DDBJ databases">
        <authorList>
            <person name="Pan Q."/>
            <person name="Jouanno E."/>
            <person name="Zahm M."/>
            <person name="Klopp C."/>
            <person name="Cabau C."/>
            <person name="Louis A."/>
            <person name="Berthelot C."/>
            <person name="Parey E."/>
            <person name="Roest Crollius H."/>
            <person name="Montfort J."/>
            <person name="Robinson-Rechavi M."/>
            <person name="Bouchez O."/>
            <person name="Lampietro C."/>
            <person name="Lopez Roques C."/>
            <person name="Donnadieu C."/>
            <person name="Postlethwait J."/>
            <person name="Bobe J."/>
            <person name="Dillon D."/>
            <person name="Chandos A."/>
            <person name="von Hippel F."/>
            <person name="Guiguen Y."/>
        </authorList>
    </citation>
    <scope>NUCLEOTIDE SEQUENCE</scope>
    <source>
        <strain evidence="1">YG-Jan2019</strain>
    </source>
</reference>
<keyword evidence="2" id="KW-1185">Reference proteome</keyword>
<dbReference type="Proteomes" id="UP001157502">
    <property type="component" value="Chromosome 27"/>
</dbReference>
<name>A0ACC2FIB0_DALPE</name>
<comment type="caution">
    <text evidence="1">The sequence shown here is derived from an EMBL/GenBank/DDBJ whole genome shotgun (WGS) entry which is preliminary data.</text>
</comment>
<sequence>MNTPTTILNEERYSVHFCELAVSHFAAEREGRAETAERNEDSESHKCGKLGELGELSLVDSRSTGPNTARDEVFHQATKQHLLYLQFLLPVYALWVTGPFVIVLLNYESLFALTVHH</sequence>
<protein>
    <submittedName>
        <fullName evidence="1">Uncharacterized protein</fullName>
    </submittedName>
</protein>
<organism evidence="1 2">
    <name type="scientific">Dallia pectoralis</name>
    <name type="common">Alaska blackfish</name>
    <dbReference type="NCBI Taxonomy" id="75939"/>
    <lineage>
        <taxon>Eukaryota</taxon>
        <taxon>Metazoa</taxon>
        <taxon>Chordata</taxon>
        <taxon>Craniata</taxon>
        <taxon>Vertebrata</taxon>
        <taxon>Euteleostomi</taxon>
        <taxon>Actinopterygii</taxon>
        <taxon>Neopterygii</taxon>
        <taxon>Teleostei</taxon>
        <taxon>Protacanthopterygii</taxon>
        <taxon>Esociformes</taxon>
        <taxon>Umbridae</taxon>
        <taxon>Dallia</taxon>
    </lineage>
</organism>
<evidence type="ECO:0000313" key="2">
    <source>
        <dbReference type="Proteomes" id="UP001157502"/>
    </source>
</evidence>